<evidence type="ECO:0000256" key="1">
    <source>
        <dbReference type="ARBA" id="ARBA00004141"/>
    </source>
</evidence>
<evidence type="ECO:0000256" key="4">
    <source>
        <dbReference type="ARBA" id="ARBA00023136"/>
    </source>
</evidence>
<dbReference type="OrthoDB" id="2020542at2759"/>
<dbReference type="Gene3D" id="1.20.1740.10">
    <property type="entry name" value="Amino acid/polyamine transporter I"/>
    <property type="match status" value="1"/>
</dbReference>
<keyword evidence="2 5" id="KW-0812">Transmembrane</keyword>
<dbReference type="InterPro" id="IPR004842">
    <property type="entry name" value="SLC12A_fam"/>
</dbReference>
<dbReference type="GO" id="GO:0005886">
    <property type="term" value="C:plasma membrane"/>
    <property type="evidence" value="ECO:0007669"/>
    <property type="project" value="TreeGrafter"/>
</dbReference>
<dbReference type="GO" id="GO:0006884">
    <property type="term" value="P:cell volume homeostasis"/>
    <property type="evidence" value="ECO:0007669"/>
    <property type="project" value="TreeGrafter"/>
</dbReference>
<evidence type="ECO:0000256" key="3">
    <source>
        <dbReference type="ARBA" id="ARBA00022989"/>
    </source>
</evidence>
<organism evidence="7 8">
    <name type="scientific">Echinostoma caproni</name>
    <dbReference type="NCBI Taxonomy" id="27848"/>
    <lineage>
        <taxon>Eukaryota</taxon>
        <taxon>Metazoa</taxon>
        <taxon>Spiralia</taxon>
        <taxon>Lophotrochozoa</taxon>
        <taxon>Platyhelminthes</taxon>
        <taxon>Trematoda</taxon>
        <taxon>Digenea</taxon>
        <taxon>Plagiorchiida</taxon>
        <taxon>Echinostomata</taxon>
        <taxon>Echinostomatoidea</taxon>
        <taxon>Echinostomatidae</taxon>
        <taxon>Echinostoma</taxon>
    </lineage>
</organism>
<dbReference type="PANTHER" id="PTHR11827">
    <property type="entry name" value="SOLUTE CARRIER FAMILY 12, CATION COTRANSPORTERS"/>
    <property type="match status" value="1"/>
</dbReference>
<evidence type="ECO:0000256" key="5">
    <source>
        <dbReference type="SAM" id="Phobius"/>
    </source>
</evidence>
<comment type="subcellular location">
    <subcellularLocation>
        <location evidence="1">Membrane</location>
        <topology evidence="1">Multi-pass membrane protein</topology>
    </subcellularLocation>
</comment>
<dbReference type="GO" id="GO:0055064">
    <property type="term" value="P:chloride ion homeostasis"/>
    <property type="evidence" value="ECO:0007669"/>
    <property type="project" value="TreeGrafter"/>
</dbReference>
<dbReference type="GO" id="GO:0007268">
    <property type="term" value="P:chemical synaptic transmission"/>
    <property type="evidence" value="ECO:0007669"/>
    <property type="project" value="TreeGrafter"/>
</dbReference>
<feature type="transmembrane region" description="Helical" evidence="5">
    <location>
        <begin position="55"/>
        <end position="76"/>
    </location>
</feature>
<protein>
    <recommendedName>
        <fullName evidence="6">Amino acid permease/ SLC12A domain-containing protein</fullName>
    </recommendedName>
</protein>
<dbReference type="GO" id="GO:1990573">
    <property type="term" value="P:potassium ion import across plasma membrane"/>
    <property type="evidence" value="ECO:0007669"/>
    <property type="project" value="TreeGrafter"/>
</dbReference>
<gene>
    <name evidence="7" type="ORF">ECPE_LOCUS9227</name>
</gene>
<dbReference type="AlphaFoldDB" id="A0A3P8I6R4"/>
<dbReference type="EMBL" id="UZAN01047099">
    <property type="protein sequence ID" value="VDP85015.1"/>
    <property type="molecule type" value="Genomic_DNA"/>
</dbReference>
<reference evidence="7 8" key="1">
    <citation type="submission" date="2018-11" db="EMBL/GenBank/DDBJ databases">
        <authorList>
            <consortium name="Pathogen Informatics"/>
        </authorList>
    </citation>
    <scope>NUCLEOTIDE SEQUENCE [LARGE SCALE GENOMIC DNA]</scope>
    <source>
        <strain evidence="7 8">Egypt</strain>
    </source>
</reference>
<dbReference type="GO" id="GO:0015379">
    <property type="term" value="F:potassium:chloride symporter activity"/>
    <property type="evidence" value="ECO:0007669"/>
    <property type="project" value="TreeGrafter"/>
</dbReference>
<dbReference type="PANTHER" id="PTHR11827:SF47">
    <property type="entry name" value="SOLUTE CARRIER FAMILY 12 MEMBER 7"/>
    <property type="match status" value="1"/>
</dbReference>
<evidence type="ECO:0000313" key="7">
    <source>
        <dbReference type="EMBL" id="VDP85015.1"/>
    </source>
</evidence>
<proteinExistence type="predicted"/>
<feature type="domain" description="Amino acid permease/ SLC12A" evidence="6">
    <location>
        <begin position="32"/>
        <end position="75"/>
    </location>
</feature>
<keyword evidence="8" id="KW-1185">Reference proteome</keyword>
<evidence type="ECO:0000256" key="2">
    <source>
        <dbReference type="ARBA" id="ARBA00022692"/>
    </source>
</evidence>
<keyword evidence="3 5" id="KW-1133">Transmembrane helix</keyword>
<dbReference type="GO" id="GO:0055075">
    <property type="term" value="P:potassium ion homeostasis"/>
    <property type="evidence" value="ECO:0007669"/>
    <property type="project" value="TreeGrafter"/>
</dbReference>
<dbReference type="InterPro" id="IPR004841">
    <property type="entry name" value="AA-permease/SLC12A_dom"/>
</dbReference>
<evidence type="ECO:0000313" key="8">
    <source>
        <dbReference type="Proteomes" id="UP000272942"/>
    </source>
</evidence>
<dbReference type="GO" id="GO:0045202">
    <property type="term" value="C:synapse"/>
    <property type="evidence" value="ECO:0007669"/>
    <property type="project" value="GOC"/>
</dbReference>
<evidence type="ECO:0000259" key="6">
    <source>
        <dbReference type="Pfam" id="PF00324"/>
    </source>
</evidence>
<accession>A0A3P8I6R4</accession>
<dbReference type="Pfam" id="PF00324">
    <property type="entry name" value="AA_permease"/>
    <property type="match status" value="1"/>
</dbReference>
<sequence length="92" mass="10123">MRSFEYGIWGCRMYVLLSVWAPRIIPLSFPSLIFPTITGIMAGSNRSGDLANPQISVPLGTILAIFITSIVCILFSNGDSPLFTEERANEIN</sequence>
<name>A0A3P8I6R4_9TREM</name>
<feature type="transmembrane region" description="Helical" evidence="5">
    <location>
        <begin position="20"/>
        <end position="43"/>
    </location>
</feature>
<keyword evidence="4 5" id="KW-0472">Membrane</keyword>
<dbReference type="Proteomes" id="UP000272942">
    <property type="component" value="Unassembled WGS sequence"/>
</dbReference>